<sequence>MAGASPPALATARGALAWWLAEIGGLVGRAEARPDRAPAALTIRLGAPGAACGLSVTDRRGAAARTYHLAPGAEDLPEDLPERLRAIRGAGRGAVAAKVLVDPAACFVRDLTLPAASLPRMRDLLAQELEAATPFRQDGVHADWYVEGEDAQARTLKVRHVILKRARLDPLLEAVRAAGLVPGPVTVGRAEDQAMPVDLLSGGHRPMPRALRGLKPGDLGLLALALLLGAGALAGWQAHQAATLEALDANILAARRAAGPPLPPALQAGAQALAAERASNPPVAAIWDAVAAALPDTMSAEALRLDGAGLTLTLTAPEAGAALRALAGAALPGLGAPILREEAGPASPGAQGGPGRTRLTLVLPRQGAPR</sequence>
<evidence type="ECO:0000256" key="1">
    <source>
        <dbReference type="SAM" id="MobiDB-lite"/>
    </source>
</evidence>
<organism evidence="2 3">
    <name type="scientific">Methylobacterium soli</name>
    <dbReference type="NCBI Taxonomy" id="553447"/>
    <lineage>
        <taxon>Bacteria</taxon>
        <taxon>Pseudomonadati</taxon>
        <taxon>Pseudomonadota</taxon>
        <taxon>Alphaproteobacteria</taxon>
        <taxon>Hyphomicrobiales</taxon>
        <taxon>Methylobacteriaceae</taxon>
        <taxon>Methylobacterium</taxon>
    </lineage>
</organism>
<dbReference type="Gene3D" id="3.30.420.380">
    <property type="match status" value="1"/>
</dbReference>
<protein>
    <recommendedName>
        <fullName evidence="4">PilN domain-containing protein</fullName>
    </recommendedName>
</protein>
<accession>A0A6L3T478</accession>
<name>A0A6L3T478_9HYPH</name>
<dbReference type="RefSeq" id="WP_150999708.1">
    <property type="nucleotide sequence ID" value="NZ_VZZK01000007.1"/>
</dbReference>
<dbReference type="EMBL" id="VZZK01000007">
    <property type="protein sequence ID" value="KAB1079914.1"/>
    <property type="molecule type" value="Genomic_DNA"/>
</dbReference>
<dbReference type="SUPFAM" id="SSF53067">
    <property type="entry name" value="Actin-like ATPase domain"/>
    <property type="match status" value="1"/>
</dbReference>
<evidence type="ECO:0000313" key="3">
    <source>
        <dbReference type="Proteomes" id="UP000474159"/>
    </source>
</evidence>
<dbReference type="InterPro" id="IPR043129">
    <property type="entry name" value="ATPase_NBD"/>
</dbReference>
<dbReference type="Proteomes" id="UP000474159">
    <property type="component" value="Unassembled WGS sequence"/>
</dbReference>
<dbReference type="AlphaFoldDB" id="A0A6L3T478"/>
<evidence type="ECO:0008006" key="4">
    <source>
        <dbReference type="Google" id="ProtNLM"/>
    </source>
</evidence>
<gene>
    <name evidence="2" type="ORF">F6X53_09190</name>
</gene>
<evidence type="ECO:0000313" key="2">
    <source>
        <dbReference type="EMBL" id="KAB1079914.1"/>
    </source>
</evidence>
<keyword evidence="3" id="KW-1185">Reference proteome</keyword>
<proteinExistence type="predicted"/>
<dbReference type="OrthoDB" id="7907202at2"/>
<comment type="caution">
    <text evidence="2">The sequence shown here is derived from an EMBL/GenBank/DDBJ whole genome shotgun (WGS) entry which is preliminary data.</text>
</comment>
<reference evidence="2 3" key="1">
    <citation type="submission" date="2019-09" db="EMBL/GenBank/DDBJ databases">
        <title>YIM 48816 draft genome.</title>
        <authorList>
            <person name="Jiang L."/>
        </authorList>
    </citation>
    <scope>NUCLEOTIDE SEQUENCE [LARGE SCALE GENOMIC DNA]</scope>
    <source>
        <strain evidence="2 3">YIM 48816</strain>
    </source>
</reference>
<feature type="region of interest" description="Disordered" evidence="1">
    <location>
        <begin position="341"/>
        <end position="370"/>
    </location>
</feature>